<dbReference type="InterPro" id="IPR001610">
    <property type="entry name" value="PAC"/>
</dbReference>
<feature type="domain" description="Methyl-accepting transducer" evidence="5">
    <location>
        <begin position="321"/>
        <end position="543"/>
    </location>
</feature>
<evidence type="ECO:0000313" key="10">
    <source>
        <dbReference type="Proteomes" id="UP001430193"/>
    </source>
</evidence>
<feature type="domain" description="PAC" evidence="7">
    <location>
        <begin position="209"/>
        <end position="261"/>
    </location>
</feature>
<dbReference type="InterPro" id="IPR004090">
    <property type="entry name" value="Chemotax_Me-accpt_rcpt"/>
</dbReference>
<dbReference type="InterPro" id="IPR003660">
    <property type="entry name" value="HAMP_dom"/>
</dbReference>
<gene>
    <name evidence="9" type="ORF">ISS99_08655</name>
</gene>
<feature type="domain" description="PAS" evidence="6">
    <location>
        <begin position="150"/>
        <end position="180"/>
    </location>
</feature>
<evidence type="ECO:0000256" key="1">
    <source>
        <dbReference type="ARBA" id="ARBA00022500"/>
    </source>
</evidence>
<dbReference type="CDD" id="cd06225">
    <property type="entry name" value="HAMP"/>
    <property type="match status" value="1"/>
</dbReference>
<proteinExistence type="inferred from homology"/>
<dbReference type="InterPro" id="IPR000700">
    <property type="entry name" value="PAS-assoc_C"/>
</dbReference>
<dbReference type="SMART" id="SM00091">
    <property type="entry name" value="PAS"/>
    <property type="match status" value="2"/>
</dbReference>
<dbReference type="SUPFAM" id="SSF55785">
    <property type="entry name" value="PYP-like sensor domain (PAS domain)"/>
    <property type="match status" value="2"/>
</dbReference>
<feature type="domain" description="HAMP" evidence="8">
    <location>
        <begin position="267"/>
        <end position="316"/>
    </location>
</feature>
<dbReference type="InterPro" id="IPR004089">
    <property type="entry name" value="MCPsignal_dom"/>
</dbReference>
<evidence type="ECO:0000313" key="9">
    <source>
        <dbReference type="EMBL" id="MBM7129593.1"/>
    </source>
</evidence>
<keyword evidence="1" id="KW-0145">Chemotaxis</keyword>
<dbReference type="PRINTS" id="PR00260">
    <property type="entry name" value="CHEMTRNSDUCR"/>
</dbReference>
<dbReference type="SMART" id="SM00086">
    <property type="entry name" value="PAC"/>
    <property type="match status" value="2"/>
</dbReference>
<organism evidence="9 10">
    <name type="scientific">Dyella mobilis</name>
    <dbReference type="NCBI Taxonomy" id="1849582"/>
    <lineage>
        <taxon>Bacteria</taxon>
        <taxon>Pseudomonadati</taxon>
        <taxon>Pseudomonadota</taxon>
        <taxon>Gammaproteobacteria</taxon>
        <taxon>Lysobacterales</taxon>
        <taxon>Rhodanobacteraceae</taxon>
        <taxon>Dyella</taxon>
    </lineage>
</organism>
<dbReference type="InterPro" id="IPR035965">
    <property type="entry name" value="PAS-like_dom_sf"/>
</dbReference>
<accession>A0ABS2KGT7</accession>
<evidence type="ECO:0000256" key="2">
    <source>
        <dbReference type="ARBA" id="ARBA00023224"/>
    </source>
</evidence>
<dbReference type="PANTHER" id="PTHR43531:SF11">
    <property type="entry name" value="METHYL-ACCEPTING CHEMOTAXIS PROTEIN 3"/>
    <property type="match status" value="1"/>
</dbReference>
<dbReference type="Pfam" id="PF00672">
    <property type="entry name" value="HAMP"/>
    <property type="match status" value="1"/>
</dbReference>
<comment type="similarity">
    <text evidence="3">Belongs to the methyl-accepting chemotaxis (MCP) protein family.</text>
</comment>
<comment type="caution">
    <text evidence="9">The sequence shown here is derived from an EMBL/GenBank/DDBJ whole genome shotgun (WGS) entry which is preliminary data.</text>
</comment>
<dbReference type="RefSeq" id="WP_239537808.1">
    <property type="nucleotide sequence ID" value="NZ_BSOC01000003.1"/>
</dbReference>
<sequence length="565" mass="61628">MGKETPDMPLEPVELKAVIDALHRVQAIIEFDLEGHVITANENFLDVLGYSLEEIQGKHHRIFCEPDYAASQEYKNFWIRLGKGTFDHGIYKRIGRDGREVWISASYNPVFDGKGKPYKIVKFATDITEVRQQSAENEGKINAIDRAQAVIEFDLDGHVLAANENFLNALGYRLDEIRGKHHRIFCDPEHAASQAYADFWAKLNRGEFDSGCYKRIGKGGRTIWIQATYNPIFDLNGRLAKVIKFATDVTAQVELEQSVKLRAEQDQRKVEDLLAKVRQAAEGDLTAEIAVNGHDPIDQLAGGIKQMMGDLRGVIGKVVHSVNGFSSSSQDIAERSGVVASGAQLLGATVEEMNASIEELTASINSIADNSRSADHLAKDTQQEAERGSKAIAKSIESMELINKSSEDISEIIKVIGEIASQTNLLAFNAAIEAARAGEHGLGFSVVADEVRKLAERSSQATKEISKLINESVKRVAHGSEISKQAGEAFEKILTGVSRTTEAISEISCGANEQLVAAREVSAAIQQVAEETEKSAASCDTIARSTTNLSKGADDLSQTVARFVV</sequence>
<dbReference type="PROSITE" id="PS50113">
    <property type="entry name" value="PAC"/>
    <property type="match status" value="2"/>
</dbReference>
<evidence type="ECO:0000256" key="3">
    <source>
        <dbReference type="ARBA" id="ARBA00029447"/>
    </source>
</evidence>
<evidence type="ECO:0000259" key="7">
    <source>
        <dbReference type="PROSITE" id="PS50113"/>
    </source>
</evidence>
<keyword evidence="2 4" id="KW-0807">Transducer</keyword>
<dbReference type="Proteomes" id="UP001430193">
    <property type="component" value="Unassembled WGS sequence"/>
</dbReference>
<dbReference type="NCBIfam" id="TIGR00229">
    <property type="entry name" value="sensory_box"/>
    <property type="match status" value="2"/>
</dbReference>
<feature type="domain" description="PAC" evidence="7">
    <location>
        <begin position="84"/>
        <end position="139"/>
    </location>
</feature>
<dbReference type="SMART" id="SM00283">
    <property type="entry name" value="MA"/>
    <property type="match status" value="1"/>
</dbReference>
<dbReference type="SUPFAM" id="SSF58104">
    <property type="entry name" value="Methyl-accepting chemotaxis protein (MCP) signaling domain"/>
    <property type="match status" value="1"/>
</dbReference>
<dbReference type="PROSITE" id="PS50112">
    <property type="entry name" value="PAS"/>
    <property type="match status" value="2"/>
</dbReference>
<dbReference type="CDD" id="cd11386">
    <property type="entry name" value="MCP_signal"/>
    <property type="match status" value="1"/>
</dbReference>
<keyword evidence="10" id="KW-1185">Reference proteome</keyword>
<dbReference type="EMBL" id="JADIKF010000038">
    <property type="protein sequence ID" value="MBM7129593.1"/>
    <property type="molecule type" value="Genomic_DNA"/>
</dbReference>
<evidence type="ECO:0000259" key="5">
    <source>
        <dbReference type="PROSITE" id="PS50111"/>
    </source>
</evidence>
<dbReference type="InterPro" id="IPR000014">
    <property type="entry name" value="PAS"/>
</dbReference>
<dbReference type="Pfam" id="PF00015">
    <property type="entry name" value="MCPsignal"/>
    <property type="match status" value="1"/>
</dbReference>
<dbReference type="PROSITE" id="PS50885">
    <property type="entry name" value="HAMP"/>
    <property type="match status" value="1"/>
</dbReference>
<dbReference type="InterPro" id="IPR051310">
    <property type="entry name" value="MCP_chemotaxis"/>
</dbReference>
<dbReference type="InterPro" id="IPR013655">
    <property type="entry name" value="PAS_fold_3"/>
</dbReference>
<name>A0ABS2KGT7_9GAMM</name>
<evidence type="ECO:0000259" key="8">
    <source>
        <dbReference type="PROSITE" id="PS50885"/>
    </source>
</evidence>
<protein>
    <submittedName>
        <fullName evidence="9">PAS domain S-box protein</fullName>
    </submittedName>
</protein>
<reference evidence="9" key="1">
    <citation type="submission" date="2020-10" db="EMBL/GenBank/DDBJ databases">
        <title>Phylogeny of dyella-like bacteria.</title>
        <authorList>
            <person name="Fu J."/>
        </authorList>
    </citation>
    <scope>NUCLEOTIDE SEQUENCE</scope>
    <source>
        <strain evidence="9">DHON07</strain>
    </source>
</reference>
<dbReference type="PROSITE" id="PS50111">
    <property type="entry name" value="CHEMOTAXIS_TRANSDUC_2"/>
    <property type="match status" value="1"/>
</dbReference>
<dbReference type="Gene3D" id="1.10.287.950">
    <property type="entry name" value="Methyl-accepting chemotaxis protein"/>
    <property type="match status" value="1"/>
</dbReference>
<evidence type="ECO:0000259" key="6">
    <source>
        <dbReference type="PROSITE" id="PS50112"/>
    </source>
</evidence>
<dbReference type="PANTHER" id="PTHR43531">
    <property type="entry name" value="PROTEIN ICFG"/>
    <property type="match status" value="1"/>
</dbReference>
<dbReference type="CDD" id="cd00130">
    <property type="entry name" value="PAS"/>
    <property type="match status" value="2"/>
</dbReference>
<feature type="domain" description="PAS" evidence="6">
    <location>
        <begin position="11"/>
        <end position="58"/>
    </location>
</feature>
<dbReference type="Pfam" id="PF08447">
    <property type="entry name" value="PAS_3"/>
    <property type="match status" value="2"/>
</dbReference>
<evidence type="ECO:0000256" key="4">
    <source>
        <dbReference type="PROSITE-ProRule" id="PRU00284"/>
    </source>
</evidence>
<dbReference type="Gene3D" id="3.30.450.20">
    <property type="entry name" value="PAS domain"/>
    <property type="match status" value="2"/>
</dbReference>